<dbReference type="Gene3D" id="2.30.30.760">
    <property type="match status" value="1"/>
</dbReference>
<keyword evidence="2" id="KW-0969">Cilium</keyword>
<evidence type="ECO:0000313" key="2">
    <source>
        <dbReference type="EMBL" id="SME87840.1"/>
    </source>
</evidence>
<dbReference type="GO" id="GO:0044780">
    <property type="term" value="P:bacterial-type flagellum assembly"/>
    <property type="evidence" value="ECO:0007669"/>
    <property type="project" value="InterPro"/>
</dbReference>
<dbReference type="OrthoDB" id="5729023at2"/>
<feature type="domain" description="Flagella basal body P-ring formation protein FlgA SAF" evidence="1">
    <location>
        <begin position="230"/>
        <end position="348"/>
    </location>
</feature>
<organism evidence="2 3">
    <name type="scientific">Pseudobacteriovorax antillogorgiicola</name>
    <dbReference type="NCBI Taxonomy" id="1513793"/>
    <lineage>
        <taxon>Bacteria</taxon>
        <taxon>Pseudomonadati</taxon>
        <taxon>Bdellovibrionota</taxon>
        <taxon>Oligoflexia</taxon>
        <taxon>Oligoflexales</taxon>
        <taxon>Pseudobacteriovoracaceae</taxon>
        <taxon>Pseudobacteriovorax</taxon>
    </lineage>
</organism>
<dbReference type="InterPro" id="IPR039246">
    <property type="entry name" value="Flagellar_FlgA"/>
</dbReference>
<name>A0A1Y6B270_9BACT</name>
<protein>
    <submittedName>
        <fullName evidence="2">Flagella basal body P-ring formation protein FlgA</fullName>
    </submittedName>
</protein>
<dbReference type="STRING" id="1513793.SAMN06296036_10139"/>
<sequence length="350" mass="39158">MNFAKLAVILLGMPVICYGQNIADLYEAKPVSVVYENTAPQVRVPINIQLKAVTEVNSDYIYLGDVAGCRGYQQLCQDAASILITSSPKPGFHQTIDWATIRSALESEFPDQLIMLQGGQDHVKVQAAFQDLKNEDLQGSLEAQINQKLESLNVRATVQSLRYRNDIKLRPGFIAWDFQGIEEIPKAVQSGELYRQLSKQLLALATISKDGQTSRQSIRVMPRFEFQQLVPVASRPLVPGMVLKETDFEFQWVPTGRHVIKDLEGLLGKRVRRAVSQGETMRAQFVEIPYLVRRGQLVDVLMNQGTLAVRTKGKALKSGRKGDLINIRLAHSKKTVEGRVSQGRTVEVMQ</sequence>
<evidence type="ECO:0000259" key="1">
    <source>
        <dbReference type="Pfam" id="PF13144"/>
    </source>
</evidence>
<dbReference type="EMBL" id="FWZT01000001">
    <property type="protein sequence ID" value="SME87840.1"/>
    <property type="molecule type" value="Genomic_DNA"/>
</dbReference>
<keyword evidence="2" id="KW-0282">Flagellum</keyword>
<dbReference type="RefSeq" id="WP_132314817.1">
    <property type="nucleotide sequence ID" value="NZ_FWZT01000001.1"/>
</dbReference>
<dbReference type="CDD" id="cd11614">
    <property type="entry name" value="SAF_CpaB_FlgA_like"/>
    <property type="match status" value="1"/>
</dbReference>
<dbReference type="PANTHER" id="PTHR36307:SF1">
    <property type="entry name" value="FLAGELLA BASAL BODY P-RING FORMATION PROTEIN FLGA"/>
    <property type="match status" value="1"/>
</dbReference>
<accession>A0A1Y6B270</accession>
<dbReference type="PANTHER" id="PTHR36307">
    <property type="entry name" value="FLAGELLA BASAL BODY P-RING FORMATION PROTEIN FLGA"/>
    <property type="match status" value="1"/>
</dbReference>
<dbReference type="AlphaFoldDB" id="A0A1Y6B270"/>
<dbReference type="Gene3D" id="3.90.1210.10">
    <property type="entry name" value="Antifreeze-like/N-acetylneuraminic acid synthase C-terminal domain"/>
    <property type="match status" value="1"/>
</dbReference>
<keyword evidence="2" id="KW-0966">Cell projection</keyword>
<dbReference type="Proteomes" id="UP000192907">
    <property type="component" value="Unassembled WGS sequence"/>
</dbReference>
<dbReference type="InterPro" id="IPR017585">
    <property type="entry name" value="SAF_FlgA"/>
</dbReference>
<dbReference type="Pfam" id="PF13144">
    <property type="entry name" value="ChapFlgA"/>
    <property type="match status" value="1"/>
</dbReference>
<keyword evidence="3" id="KW-1185">Reference proteome</keyword>
<proteinExistence type="predicted"/>
<dbReference type="NCBIfam" id="TIGR03170">
    <property type="entry name" value="flgA_cterm"/>
    <property type="match status" value="1"/>
</dbReference>
<gene>
    <name evidence="2" type="ORF">SAMN06296036_10139</name>
</gene>
<reference evidence="3" key="1">
    <citation type="submission" date="2017-04" db="EMBL/GenBank/DDBJ databases">
        <authorList>
            <person name="Varghese N."/>
            <person name="Submissions S."/>
        </authorList>
    </citation>
    <scope>NUCLEOTIDE SEQUENCE [LARGE SCALE GENOMIC DNA]</scope>
    <source>
        <strain evidence="3">RKEM611</strain>
    </source>
</reference>
<evidence type="ECO:0000313" key="3">
    <source>
        <dbReference type="Proteomes" id="UP000192907"/>
    </source>
</evidence>